<dbReference type="SMART" id="SM00442">
    <property type="entry name" value="FGF"/>
    <property type="match status" value="1"/>
</dbReference>
<dbReference type="InterPro" id="IPR002209">
    <property type="entry name" value="Fibroblast_GF_fam"/>
</dbReference>
<proteinExistence type="inferred from homology"/>
<reference evidence="3" key="2">
    <citation type="submission" date="2014-03" db="EMBL/GenBank/DDBJ databases">
        <title>The whipworm genome and dual-species transcriptomics of an intimate host-pathogen interaction.</title>
        <authorList>
            <person name="Foth B.J."/>
            <person name="Tsai I.J."/>
            <person name="Reid A.J."/>
            <person name="Bancroft A.J."/>
            <person name="Nichol S."/>
            <person name="Tracey A."/>
            <person name="Holroyd N."/>
            <person name="Cotton J.A."/>
            <person name="Stanley E.J."/>
            <person name="Zarowiecki M."/>
            <person name="Liu J.Z."/>
            <person name="Huckvale T."/>
            <person name="Cooper P.J."/>
            <person name="Grencis R.K."/>
            <person name="Berriman M."/>
        </authorList>
    </citation>
    <scope>NUCLEOTIDE SEQUENCE [LARGE SCALE GENOMIC DNA]</scope>
</reference>
<sequence length="185" mass="22189">MSVAFGLVSIKGKESNRYLCMNNRGRLYGSIIHTTECIFMEKMLENYYNTYTSCRYSRRKRKWFVALNKRGRPRRGNRSRNKQKYAQFLVLHLDDEDVKGQQKRFFTNSPFGLDSFTQKWRSQKFQHSYHGRHWRQMKLKRGIDLRYELRRPLVTTLAFRFTDARPFNRSEIMYASSAVAGGMLR</sequence>
<dbReference type="Gene3D" id="2.80.10.50">
    <property type="match status" value="1"/>
</dbReference>
<dbReference type="PRINTS" id="PR00263">
    <property type="entry name" value="HBGFFGF"/>
</dbReference>
<evidence type="ECO:0000313" key="3">
    <source>
        <dbReference type="EMBL" id="CDW60043.1"/>
    </source>
</evidence>
<evidence type="ECO:0000256" key="1">
    <source>
        <dbReference type="ARBA" id="ARBA00007936"/>
    </source>
</evidence>
<evidence type="ECO:0000256" key="2">
    <source>
        <dbReference type="RuleBase" id="RU049442"/>
    </source>
</evidence>
<dbReference type="OrthoDB" id="5920028at2759"/>
<dbReference type="CDD" id="cd23305">
    <property type="entry name" value="beta-trefoil_FGF3-like"/>
    <property type="match status" value="1"/>
</dbReference>
<name>A0A077ZK20_TRITR</name>
<keyword evidence="4" id="KW-1185">Reference proteome</keyword>
<dbReference type="Proteomes" id="UP000030665">
    <property type="component" value="Unassembled WGS sequence"/>
</dbReference>
<comment type="similarity">
    <text evidence="1 2">Belongs to the heparin-binding growth factors family.</text>
</comment>
<dbReference type="STRING" id="36087.A0A077ZK20"/>
<dbReference type="PANTHER" id="PTHR11486">
    <property type="entry name" value="FIBROBLAST GROWTH FACTOR"/>
    <property type="match status" value="1"/>
</dbReference>
<dbReference type="EMBL" id="HG806850">
    <property type="protein sequence ID" value="CDW60043.1"/>
    <property type="molecule type" value="Genomic_DNA"/>
</dbReference>
<dbReference type="InterPro" id="IPR008996">
    <property type="entry name" value="IL1/FGF"/>
</dbReference>
<dbReference type="AlphaFoldDB" id="A0A077ZK20"/>
<dbReference type="Pfam" id="PF00167">
    <property type="entry name" value="FGF"/>
    <property type="match status" value="1"/>
</dbReference>
<dbReference type="SUPFAM" id="SSF50353">
    <property type="entry name" value="Cytokine"/>
    <property type="match status" value="1"/>
</dbReference>
<dbReference type="PROSITE" id="PS00247">
    <property type="entry name" value="HBGF_FGF"/>
    <property type="match status" value="1"/>
</dbReference>
<evidence type="ECO:0000313" key="4">
    <source>
        <dbReference type="Proteomes" id="UP000030665"/>
    </source>
</evidence>
<protein>
    <recommendedName>
        <fullName evidence="2">Fibroblast growth factor</fullName>
        <shortName evidence="2">FGF</shortName>
    </recommendedName>
</protein>
<accession>A0A077ZK20</accession>
<organism evidence="3 4">
    <name type="scientific">Trichuris trichiura</name>
    <name type="common">Whipworm</name>
    <name type="synonym">Trichocephalus trichiurus</name>
    <dbReference type="NCBI Taxonomy" id="36087"/>
    <lineage>
        <taxon>Eukaryota</taxon>
        <taxon>Metazoa</taxon>
        <taxon>Ecdysozoa</taxon>
        <taxon>Nematoda</taxon>
        <taxon>Enoplea</taxon>
        <taxon>Dorylaimia</taxon>
        <taxon>Trichinellida</taxon>
        <taxon>Trichuridae</taxon>
        <taxon>Trichuris</taxon>
    </lineage>
</organism>
<gene>
    <name evidence="3" type="ORF">TTRE_0000838601</name>
</gene>
<reference evidence="3" key="1">
    <citation type="submission" date="2014-01" db="EMBL/GenBank/DDBJ databases">
        <authorList>
            <person name="Aslett M."/>
        </authorList>
    </citation>
    <scope>NUCLEOTIDE SEQUENCE</scope>
</reference>
<dbReference type="GO" id="GO:0008083">
    <property type="term" value="F:growth factor activity"/>
    <property type="evidence" value="ECO:0007669"/>
    <property type="project" value="InterPro"/>
</dbReference>
<dbReference type="PRINTS" id="PR00262">
    <property type="entry name" value="IL1HBGF"/>
</dbReference>